<dbReference type="Pfam" id="PF07992">
    <property type="entry name" value="Pyr_redox_2"/>
    <property type="match status" value="1"/>
</dbReference>
<sequence length="592" mass="65563">MAPHTALAHDPRSESIVVIGTGVAGLITAHTLLRDGFTHVQVLTRDAHVGGVWSRDRIYPGLYLNNVHGEYRLSSLEMPPPSAGGDRLTGDDMVQYMEVFASKLLEGRIQINVEIQNIRRHPSGEGWLLDVQDLRSMAKETKEYARMVVCSGGCSTPRVPEQLSSKAAADAGFTRPVFHSMDFGPKLSDLLASVAPEHDVGADLAPIVVVGGGKSAQDICAYLANEGRKVTMVCHNLDAFTAGPKPLPDFIRKSRFLSLFSPHTHLRTVLEYVEITSASLKFELIYIIRRFLHTTWLGKRIVDFMWHGLAESSFQAMNIPKDSPLRNSVLPYWHTRVNDEGVPRPNSFHALAVAGKIEVHTPAHAVGYGEDGKSIMLDDGRTLPASAVVLATGYQSSWSPLFDEKTAEELGLNPHRAEATSTYHWTYPTLADAPPLHPDAEKWSSSIYRGLVPAKNILRRDFAVNGACVSPNNGYTVEVASHWISSYLLGDEMRLPKTPEAAFAETEREAAWLKQRYPEIPTALNASLTGDLAFWTWPQHVDDLLDDLGLPNMRSGGNGLTWPFKVVDLKEIQSLKEERDAKRARKQNLSRR</sequence>
<dbReference type="InterPro" id="IPR050346">
    <property type="entry name" value="FMO-like"/>
</dbReference>
<evidence type="ECO:0000256" key="3">
    <source>
        <dbReference type="ARBA" id="ARBA00023002"/>
    </source>
</evidence>
<evidence type="ECO:0000256" key="1">
    <source>
        <dbReference type="ARBA" id="ARBA00022630"/>
    </source>
</evidence>
<organism evidence="5 6">
    <name type="scientific">Trametes cubensis</name>
    <dbReference type="NCBI Taxonomy" id="1111947"/>
    <lineage>
        <taxon>Eukaryota</taxon>
        <taxon>Fungi</taxon>
        <taxon>Dikarya</taxon>
        <taxon>Basidiomycota</taxon>
        <taxon>Agaricomycotina</taxon>
        <taxon>Agaricomycetes</taxon>
        <taxon>Polyporales</taxon>
        <taxon>Polyporaceae</taxon>
        <taxon>Trametes</taxon>
    </lineage>
</organism>
<dbReference type="AlphaFoldDB" id="A0AAD7TZL0"/>
<keyword evidence="1" id="KW-0285">Flavoprotein</keyword>
<evidence type="ECO:0000259" key="4">
    <source>
        <dbReference type="Pfam" id="PF07992"/>
    </source>
</evidence>
<evidence type="ECO:0000256" key="2">
    <source>
        <dbReference type="ARBA" id="ARBA00022827"/>
    </source>
</evidence>
<keyword evidence="6" id="KW-1185">Reference proteome</keyword>
<dbReference type="InterPro" id="IPR036188">
    <property type="entry name" value="FAD/NAD-bd_sf"/>
</dbReference>
<reference evidence="5" key="1">
    <citation type="submission" date="2022-11" db="EMBL/GenBank/DDBJ databases">
        <title>Genome Sequence of Cubamyces cubensis.</title>
        <authorList>
            <person name="Buettner E."/>
        </authorList>
    </citation>
    <scope>NUCLEOTIDE SEQUENCE</scope>
    <source>
        <strain evidence="5">MPL-01</strain>
    </source>
</reference>
<gene>
    <name evidence="5" type="ORF">ONZ51_g3026</name>
</gene>
<dbReference type="InterPro" id="IPR023753">
    <property type="entry name" value="FAD/NAD-binding_dom"/>
</dbReference>
<comment type="caution">
    <text evidence="5">The sequence shown here is derived from an EMBL/GenBank/DDBJ whole genome shotgun (WGS) entry which is preliminary data.</text>
</comment>
<feature type="domain" description="FAD/NAD(P)-binding" evidence="4">
    <location>
        <begin position="15"/>
        <end position="236"/>
    </location>
</feature>
<protein>
    <recommendedName>
        <fullName evidence="4">FAD/NAD(P)-binding domain-containing protein</fullName>
    </recommendedName>
</protein>
<proteinExistence type="predicted"/>
<dbReference type="EMBL" id="JAPEVG010000051">
    <property type="protein sequence ID" value="KAJ8489268.1"/>
    <property type="molecule type" value="Genomic_DNA"/>
</dbReference>
<dbReference type="PRINTS" id="PR00411">
    <property type="entry name" value="PNDRDTASEI"/>
</dbReference>
<dbReference type="SUPFAM" id="SSF51905">
    <property type="entry name" value="FAD/NAD(P)-binding domain"/>
    <property type="match status" value="2"/>
</dbReference>
<dbReference type="PANTHER" id="PTHR23023">
    <property type="entry name" value="DIMETHYLANILINE MONOOXYGENASE"/>
    <property type="match status" value="1"/>
</dbReference>
<keyword evidence="2" id="KW-0274">FAD</keyword>
<dbReference type="Proteomes" id="UP001215151">
    <property type="component" value="Unassembled WGS sequence"/>
</dbReference>
<keyword evidence="3" id="KW-0560">Oxidoreductase</keyword>
<dbReference type="Gene3D" id="3.50.50.60">
    <property type="entry name" value="FAD/NAD(P)-binding domain"/>
    <property type="match status" value="2"/>
</dbReference>
<evidence type="ECO:0000313" key="6">
    <source>
        <dbReference type="Proteomes" id="UP001215151"/>
    </source>
</evidence>
<name>A0AAD7TZL0_9APHY</name>
<evidence type="ECO:0000313" key="5">
    <source>
        <dbReference type="EMBL" id="KAJ8489268.1"/>
    </source>
</evidence>
<dbReference type="GO" id="GO:0016491">
    <property type="term" value="F:oxidoreductase activity"/>
    <property type="evidence" value="ECO:0007669"/>
    <property type="project" value="UniProtKB-KW"/>
</dbReference>
<accession>A0AAD7TZL0</accession>